<comment type="caution">
    <text evidence="1">The sequence shown here is derived from an EMBL/GenBank/DDBJ whole genome shotgun (WGS) entry which is preliminary data.</text>
</comment>
<evidence type="ECO:0000313" key="1">
    <source>
        <dbReference type="EMBL" id="GCC47213.1"/>
    </source>
</evidence>
<organism evidence="1 2">
    <name type="scientific">Chiloscyllium punctatum</name>
    <name type="common">Brownbanded bambooshark</name>
    <name type="synonym">Hemiscyllium punctatum</name>
    <dbReference type="NCBI Taxonomy" id="137246"/>
    <lineage>
        <taxon>Eukaryota</taxon>
        <taxon>Metazoa</taxon>
        <taxon>Chordata</taxon>
        <taxon>Craniata</taxon>
        <taxon>Vertebrata</taxon>
        <taxon>Chondrichthyes</taxon>
        <taxon>Elasmobranchii</taxon>
        <taxon>Galeomorphii</taxon>
        <taxon>Galeoidea</taxon>
        <taxon>Orectolobiformes</taxon>
        <taxon>Hemiscylliidae</taxon>
        <taxon>Chiloscyllium</taxon>
    </lineage>
</organism>
<keyword evidence="2" id="KW-1185">Reference proteome</keyword>
<reference evidence="1 2" key="1">
    <citation type="journal article" date="2018" name="Nat. Ecol. Evol.">
        <title>Shark genomes provide insights into elasmobranch evolution and the origin of vertebrates.</title>
        <authorList>
            <person name="Hara Y"/>
            <person name="Yamaguchi K"/>
            <person name="Onimaru K"/>
            <person name="Kadota M"/>
            <person name="Koyanagi M"/>
            <person name="Keeley SD"/>
            <person name="Tatsumi K"/>
            <person name="Tanaka K"/>
            <person name="Motone F"/>
            <person name="Kageyama Y"/>
            <person name="Nozu R"/>
            <person name="Adachi N"/>
            <person name="Nishimura O"/>
            <person name="Nakagawa R"/>
            <person name="Tanegashima C"/>
            <person name="Kiyatake I"/>
            <person name="Matsumoto R"/>
            <person name="Murakumo K"/>
            <person name="Nishida K"/>
            <person name="Terakita A"/>
            <person name="Kuratani S"/>
            <person name="Sato K"/>
            <person name="Hyodo S Kuraku.S."/>
        </authorList>
    </citation>
    <scope>NUCLEOTIDE SEQUENCE [LARGE SCALE GENOMIC DNA]</scope>
</reference>
<dbReference type="AlphaFoldDB" id="A0A401TX41"/>
<accession>A0A401TX41</accession>
<proteinExistence type="predicted"/>
<protein>
    <submittedName>
        <fullName evidence="1">Uncharacterized protein</fullName>
    </submittedName>
</protein>
<name>A0A401TX41_CHIPU</name>
<feature type="non-terminal residue" evidence="1">
    <location>
        <position position="196"/>
    </location>
</feature>
<sequence length="196" mass="21572">MHARLHENSLLDVTSGPDGARGPIVRLGLQRAAPGVERVVDDHAVLQHLVVIGEVGGEAERDREQAAALRAQIVPRRVGAPDNRRQMVERRILDLVDAQNGIERAAFALVREFHAIDIVGNPARPLGDRDDLILRDVDELRIRIDEAPDQPGASNTVDLRVFTCHPLARGGADVAARREPLLSPIRNTAFEEIRLD</sequence>
<gene>
    <name evidence="1" type="ORF">chiPu_0031396</name>
</gene>
<dbReference type="Proteomes" id="UP000287033">
    <property type="component" value="Unassembled WGS sequence"/>
</dbReference>
<dbReference type="EMBL" id="BEZZ01208674">
    <property type="protein sequence ID" value="GCC47213.1"/>
    <property type="molecule type" value="Genomic_DNA"/>
</dbReference>
<evidence type="ECO:0000313" key="2">
    <source>
        <dbReference type="Proteomes" id="UP000287033"/>
    </source>
</evidence>